<protein>
    <submittedName>
        <fullName evidence="4">Hydrogenase maturation factor HypD</fullName>
    </submittedName>
</protein>
<keyword evidence="2" id="KW-0479">Metal-binding</keyword>
<dbReference type="Pfam" id="PF01924">
    <property type="entry name" value="HypD"/>
    <property type="match status" value="1"/>
</dbReference>
<dbReference type="EMBL" id="VSSQ01035119">
    <property type="protein sequence ID" value="MPM87260.1"/>
    <property type="molecule type" value="Genomic_DNA"/>
</dbReference>
<dbReference type="PANTHER" id="PTHR30149">
    <property type="entry name" value="HYDROGENASE PROTEIN ASSEMBLY PROTEIN HYPD"/>
    <property type="match status" value="1"/>
</dbReference>
<gene>
    <name evidence="4" type="primary">hypD_20</name>
    <name evidence="4" type="ORF">SDC9_134356</name>
</gene>
<proteinExistence type="inferred from homology"/>
<keyword evidence="3" id="KW-0408">Iron</keyword>
<dbReference type="NCBIfam" id="TIGR00075">
    <property type="entry name" value="hypD"/>
    <property type="match status" value="1"/>
</dbReference>
<name>A0A645DCP9_9ZZZZ</name>
<dbReference type="Gene3D" id="3.40.50.11740">
    <property type="entry name" value="HypD, alpha/beta domain 2"/>
    <property type="match status" value="2"/>
</dbReference>
<dbReference type="InterPro" id="IPR002780">
    <property type="entry name" value="Hyd_form_HypD"/>
</dbReference>
<reference evidence="4" key="1">
    <citation type="submission" date="2019-08" db="EMBL/GenBank/DDBJ databases">
        <authorList>
            <person name="Kucharzyk K."/>
            <person name="Murdoch R.W."/>
            <person name="Higgins S."/>
            <person name="Loffler F."/>
        </authorList>
    </citation>
    <scope>NUCLEOTIDE SEQUENCE</scope>
</reference>
<dbReference type="GO" id="GO:0005506">
    <property type="term" value="F:iron ion binding"/>
    <property type="evidence" value="ECO:0007669"/>
    <property type="project" value="TreeGrafter"/>
</dbReference>
<evidence type="ECO:0000313" key="4">
    <source>
        <dbReference type="EMBL" id="MPM87260.1"/>
    </source>
</evidence>
<sequence length="268" mass="30178">MIRVPGSKSSLNNEKVNGANIKVVYSPLDCLDIANKNTDKEVVFLGIGFETTAPVIGLTIKYAYESNISNFSILTSIKTMPNAMKNLVLDEEVFIDGFICPGHVGSIIGINEFDKLAFKYKIPMVMSGFEHGDIACSILHLCRLIQVKDYRCENLYKRIVKKEGNKIAKNIIEEVFSIDDSYWRGLGKITDTGLKIKEKYKKFDAQIKFNLHLSKVEIDRSCICSEILKGIKNPEDCKLFKVKCTPQNPVGACMVSREGTCSNFYKYK</sequence>
<dbReference type="AlphaFoldDB" id="A0A645DCP9"/>
<evidence type="ECO:0000256" key="3">
    <source>
        <dbReference type="ARBA" id="ARBA00023004"/>
    </source>
</evidence>
<evidence type="ECO:0000256" key="2">
    <source>
        <dbReference type="ARBA" id="ARBA00022723"/>
    </source>
</evidence>
<dbReference type="Gene3D" id="6.10.20.100">
    <property type="match status" value="1"/>
</dbReference>
<accession>A0A645DCP9</accession>
<dbReference type="GO" id="GO:0051539">
    <property type="term" value="F:4 iron, 4 sulfur cluster binding"/>
    <property type="evidence" value="ECO:0007669"/>
    <property type="project" value="TreeGrafter"/>
</dbReference>
<comment type="similarity">
    <text evidence="1">Belongs to the HypD family.</text>
</comment>
<evidence type="ECO:0000256" key="1">
    <source>
        <dbReference type="ARBA" id="ARBA00007888"/>
    </source>
</evidence>
<dbReference type="InterPro" id="IPR042243">
    <property type="entry name" value="HypD_1"/>
</dbReference>
<dbReference type="GO" id="GO:0051604">
    <property type="term" value="P:protein maturation"/>
    <property type="evidence" value="ECO:0007669"/>
    <property type="project" value="TreeGrafter"/>
</dbReference>
<comment type="caution">
    <text evidence="4">The sequence shown here is derived from an EMBL/GenBank/DDBJ whole genome shotgun (WGS) entry which is preliminary data.</text>
</comment>
<dbReference type="PANTHER" id="PTHR30149:SF0">
    <property type="entry name" value="HYDROGENASE MATURATION FACTOR HYPD"/>
    <property type="match status" value="1"/>
</dbReference>
<organism evidence="4">
    <name type="scientific">bioreactor metagenome</name>
    <dbReference type="NCBI Taxonomy" id="1076179"/>
    <lineage>
        <taxon>unclassified sequences</taxon>
        <taxon>metagenomes</taxon>
        <taxon>ecological metagenomes</taxon>
    </lineage>
</organism>
<dbReference type="InterPro" id="IPR042244">
    <property type="entry name" value="HypD_2_sf"/>
</dbReference>
<dbReference type="GO" id="GO:0070025">
    <property type="term" value="F:carbon monoxide binding"/>
    <property type="evidence" value="ECO:0007669"/>
    <property type="project" value="TreeGrafter"/>
</dbReference>